<proteinExistence type="predicted"/>
<comment type="caution">
    <text evidence="1">The sequence shown here is derived from an EMBL/GenBank/DDBJ whole genome shotgun (WGS) entry which is preliminary data.</text>
</comment>
<dbReference type="RefSeq" id="WP_086249869.1">
    <property type="nucleotide sequence ID" value="NZ_NGEL01000155.1"/>
</dbReference>
<evidence type="ECO:0000313" key="1">
    <source>
        <dbReference type="EMBL" id="OTM82584.1"/>
    </source>
</evidence>
<sequence>MTNLISAQEAFNALQNGKEVLCSKLFENDFKTLESYPATIFVMPGYEFCIKPELMELSGIQFTKPLTPHDVEDNQEIFIVMPMQILRTKFDAENSEILCSVMNGFAQADAENATLQLKAIGATFGCVIGEVEIKDGFNDKPKKSRSKKEPQAKAEKIVIEKSTKDISLALDSAIVVTEGSYVSSSEDFLIQPKAEPELKPVVHAQFEILLDAIRICQSEKELDSTCANLEKEGFTQEQIDQINLAKQERLIELDFIEMDAADTASEQVFSDLDAQANDEVATISMPENYESLVQSIQNFHTPEEVNSVIRYTTKWTEEQRKPLLNEMHKRLAELKQTKQEDDGLSPLIVRLQYAADLKTLEELELEIPSRHQDVHKTLWNMAKKRRNQLNAAAHEPAFLLEDGF</sequence>
<dbReference type="Proteomes" id="UP000194699">
    <property type="component" value="Unassembled WGS sequence"/>
</dbReference>
<reference evidence="1 2" key="1">
    <citation type="submission" date="2017-05" db="EMBL/GenBank/DDBJ databases">
        <authorList>
            <person name="Song R."/>
            <person name="Chenine A.L."/>
            <person name="Ruprecht R.M."/>
        </authorList>
    </citation>
    <scope>NUCLEOTIDE SEQUENCE [LARGE SCALE GENOMIC DNA]</scope>
    <source>
        <strain evidence="1 2">PR350</strain>
    </source>
</reference>
<evidence type="ECO:0000313" key="2">
    <source>
        <dbReference type="Proteomes" id="UP000194699"/>
    </source>
</evidence>
<dbReference type="EMBL" id="NGEL01000155">
    <property type="protein sequence ID" value="OTM82584.1"/>
    <property type="molecule type" value="Genomic_DNA"/>
</dbReference>
<gene>
    <name evidence="1" type="ORF">B9X95_15305</name>
</gene>
<dbReference type="AlphaFoldDB" id="A0A241ZBL6"/>
<protein>
    <submittedName>
        <fullName evidence="1">Uncharacterized protein</fullName>
    </submittedName>
</protein>
<accession>A0A241ZBL6</accession>
<name>A0A241ZBL6_ACIBA</name>
<organism evidence="1 2">
    <name type="scientific">Acinetobacter baumannii</name>
    <dbReference type="NCBI Taxonomy" id="470"/>
    <lineage>
        <taxon>Bacteria</taxon>
        <taxon>Pseudomonadati</taxon>
        <taxon>Pseudomonadota</taxon>
        <taxon>Gammaproteobacteria</taxon>
        <taxon>Moraxellales</taxon>
        <taxon>Moraxellaceae</taxon>
        <taxon>Acinetobacter</taxon>
        <taxon>Acinetobacter calcoaceticus/baumannii complex</taxon>
    </lineage>
</organism>